<reference evidence="2 3" key="1">
    <citation type="submission" date="2016-09" db="EMBL/GenBank/DDBJ databases">
        <title>The complete genome sequences of Rhizobium gallicum, symbiovars gallicum and phaseoli, symbionts associated to common bean (Phaseolus vulgaris).</title>
        <authorList>
            <person name="Bustos P."/>
            <person name="Santamaria R.I."/>
            <person name="Perez-Carrascal O.M."/>
            <person name="Juarez S."/>
            <person name="Lozano L."/>
            <person name="Martinez-Flores I."/>
            <person name="Martinez-Romero E."/>
            <person name="Cevallos M."/>
            <person name="Romero D."/>
            <person name="Davila G."/>
            <person name="Gonzalez V."/>
        </authorList>
    </citation>
    <scope>NUCLEOTIDE SEQUENCE [LARGE SCALE GENOMIC DNA]</scope>
    <source>
        <strain evidence="2 3">IE4872</strain>
    </source>
</reference>
<dbReference type="SUPFAM" id="SSF53850">
    <property type="entry name" value="Periplasmic binding protein-like II"/>
    <property type="match status" value="1"/>
</dbReference>
<dbReference type="AlphaFoldDB" id="A0A1L5NEE0"/>
<name>A0A1L5NEE0_9HYPH</name>
<evidence type="ECO:0000256" key="1">
    <source>
        <dbReference type="SAM" id="MobiDB-lite"/>
    </source>
</evidence>
<feature type="region of interest" description="Disordered" evidence="1">
    <location>
        <begin position="26"/>
        <end position="87"/>
    </location>
</feature>
<proteinExistence type="predicted"/>
<dbReference type="Proteomes" id="UP000184749">
    <property type="component" value="Chromosome"/>
</dbReference>
<evidence type="ECO:0000313" key="2">
    <source>
        <dbReference type="EMBL" id="APO66260.1"/>
    </source>
</evidence>
<dbReference type="STRING" id="56730.IE4872_5900599"/>
<organism evidence="2 3">
    <name type="scientific">Rhizobium gallicum</name>
    <dbReference type="NCBI Taxonomy" id="56730"/>
    <lineage>
        <taxon>Bacteria</taxon>
        <taxon>Pseudomonadati</taxon>
        <taxon>Pseudomonadota</taxon>
        <taxon>Alphaproteobacteria</taxon>
        <taxon>Hyphomicrobiales</taxon>
        <taxon>Rhizobiaceae</taxon>
        <taxon>Rhizobium/Agrobacterium group</taxon>
        <taxon>Rhizobium</taxon>
    </lineage>
</organism>
<accession>A0A1L5NEE0</accession>
<sequence>MAQLVPPGAWRAVRDIPATTASATPFRFAGDLGPVGPARACPGAGGRDDGNRRRCKKRPRQAQAATASPSARPRAPATGPQQVGRNGRFAEFQPFRYRRNGKTLFVRQSQYLSIVLHTRKPRLLPSRHSPAPLKSGPSLAKRRVQESISLSPKDCPGFNGIPLREIPKPAFGDDLREKRLVRVLPSYCMVDIGVMVVYPGRRHPNAKERVMVDFLAETSRGLPASDQGLLNPRISHPLLFAT</sequence>
<dbReference type="EMBL" id="CP017101">
    <property type="protein sequence ID" value="APO66260.1"/>
    <property type="molecule type" value="Genomic_DNA"/>
</dbReference>
<feature type="compositionally biased region" description="Low complexity" evidence="1">
    <location>
        <begin position="61"/>
        <end position="78"/>
    </location>
</feature>
<evidence type="ECO:0000313" key="3">
    <source>
        <dbReference type="Proteomes" id="UP000184749"/>
    </source>
</evidence>
<dbReference type="Gene3D" id="3.40.190.290">
    <property type="match status" value="1"/>
</dbReference>
<gene>
    <name evidence="2" type="ORF">IE4872_5900599</name>
</gene>
<protein>
    <submittedName>
        <fullName evidence="2">Uncharacterized protein</fullName>
    </submittedName>
</protein>